<keyword evidence="1" id="KW-0812">Transmembrane</keyword>
<keyword evidence="4" id="KW-1185">Reference proteome</keyword>
<dbReference type="Pfam" id="PF00027">
    <property type="entry name" value="cNMP_binding"/>
    <property type="match status" value="1"/>
</dbReference>
<sequence length="216" mass="22363">MTLMLGLYIVIFAGALGALLVRSRLASHVMLGIAGVAGLAYGASAHGLLGSILPFLILIVAGVQATSGLVANRAAKFNADEQGMLGGPLAGLGRAQARRLIDQGIWMDGRPGDVLIREGEEAAQLYYLADGGAEVHVKGKLVGKANPGQLVGEATVLGETAAIATVTLSQPTRFWCAQGRALNAYLAANPDARHALEHGFNVSLREKLEAMNRAAG</sequence>
<evidence type="ECO:0000313" key="3">
    <source>
        <dbReference type="EMBL" id="MCL6740782.1"/>
    </source>
</evidence>
<dbReference type="PROSITE" id="PS00888">
    <property type="entry name" value="CNMP_BINDING_1"/>
    <property type="match status" value="1"/>
</dbReference>
<keyword evidence="1" id="KW-0472">Membrane</keyword>
<feature type="transmembrane region" description="Helical" evidence="1">
    <location>
        <begin position="48"/>
        <end position="71"/>
    </location>
</feature>
<dbReference type="CDD" id="cd00038">
    <property type="entry name" value="CAP_ED"/>
    <property type="match status" value="1"/>
</dbReference>
<gene>
    <name evidence="3" type="ORF">LZ518_06500</name>
</gene>
<feature type="domain" description="Cyclic nucleotide-binding" evidence="2">
    <location>
        <begin position="88"/>
        <end position="203"/>
    </location>
</feature>
<dbReference type="Proteomes" id="UP001165383">
    <property type="component" value="Unassembled WGS sequence"/>
</dbReference>
<comment type="caution">
    <text evidence="3">The sequence shown here is derived from an EMBL/GenBank/DDBJ whole genome shotgun (WGS) entry which is preliminary data.</text>
</comment>
<dbReference type="InterPro" id="IPR018490">
    <property type="entry name" value="cNMP-bd_dom_sf"/>
</dbReference>
<keyword evidence="1" id="KW-1133">Transmembrane helix</keyword>
<evidence type="ECO:0000313" key="4">
    <source>
        <dbReference type="Proteomes" id="UP001165383"/>
    </source>
</evidence>
<dbReference type="InterPro" id="IPR018488">
    <property type="entry name" value="cNMP-bd_CS"/>
</dbReference>
<proteinExistence type="predicted"/>
<dbReference type="RefSeq" id="WP_249915196.1">
    <property type="nucleotide sequence ID" value="NZ_JAMGBB010000001.1"/>
</dbReference>
<dbReference type="EMBL" id="JAMGBB010000001">
    <property type="protein sequence ID" value="MCL6740782.1"/>
    <property type="molecule type" value="Genomic_DNA"/>
</dbReference>
<evidence type="ECO:0000256" key="1">
    <source>
        <dbReference type="SAM" id="Phobius"/>
    </source>
</evidence>
<accession>A0ABT0S9G6</accession>
<protein>
    <submittedName>
        <fullName evidence="3">Cyclic nucleotide-binding domain-containing protein</fullName>
    </submittedName>
</protein>
<reference evidence="3" key="1">
    <citation type="submission" date="2022-05" db="EMBL/GenBank/DDBJ databases">
        <authorList>
            <person name="Jo J.-H."/>
            <person name="Im W.-T."/>
        </authorList>
    </citation>
    <scope>NUCLEOTIDE SEQUENCE</scope>
    <source>
        <strain evidence="3">RB56-2</strain>
    </source>
</reference>
<evidence type="ECO:0000259" key="2">
    <source>
        <dbReference type="PROSITE" id="PS50042"/>
    </source>
</evidence>
<organism evidence="3 4">
    <name type="scientific">Sphingomonas brevis</name>
    <dbReference type="NCBI Taxonomy" id="2908206"/>
    <lineage>
        <taxon>Bacteria</taxon>
        <taxon>Pseudomonadati</taxon>
        <taxon>Pseudomonadota</taxon>
        <taxon>Alphaproteobacteria</taxon>
        <taxon>Sphingomonadales</taxon>
        <taxon>Sphingomonadaceae</taxon>
        <taxon>Sphingomonas</taxon>
    </lineage>
</organism>
<dbReference type="PROSITE" id="PS50042">
    <property type="entry name" value="CNMP_BINDING_3"/>
    <property type="match status" value="1"/>
</dbReference>
<dbReference type="SUPFAM" id="SSF51206">
    <property type="entry name" value="cAMP-binding domain-like"/>
    <property type="match status" value="1"/>
</dbReference>
<dbReference type="SMART" id="SM00100">
    <property type="entry name" value="cNMP"/>
    <property type="match status" value="1"/>
</dbReference>
<name>A0ABT0S9G6_9SPHN</name>
<dbReference type="InterPro" id="IPR000595">
    <property type="entry name" value="cNMP-bd_dom"/>
</dbReference>
<dbReference type="InterPro" id="IPR014710">
    <property type="entry name" value="RmlC-like_jellyroll"/>
</dbReference>
<dbReference type="Gene3D" id="2.60.120.10">
    <property type="entry name" value="Jelly Rolls"/>
    <property type="match status" value="1"/>
</dbReference>